<dbReference type="InterPro" id="IPR008179">
    <property type="entry name" value="HisE"/>
</dbReference>
<dbReference type="GO" id="GO:0000105">
    <property type="term" value="P:L-histidine biosynthetic process"/>
    <property type="evidence" value="ECO:0007669"/>
    <property type="project" value="UniProtKB-UniPathway"/>
</dbReference>
<dbReference type="GO" id="GO:0004635">
    <property type="term" value="F:phosphoribosyl-AMP cyclohydrolase activity"/>
    <property type="evidence" value="ECO:0007669"/>
    <property type="project" value="UniProtKB-EC"/>
</dbReference>
<name>A0A4R6UR95_9GAMM</name>
<dbReference type="InterPro" id="IPR011060">
    <property type="entry name" value="RibuloseP-bd_barrel"/>
</dbReference>
<dbReference type="InterPro" id="IPR006062">
    <property type="entry name" value="His_biosynth"/>
</dbReference>
<comment type="pathway">
    <text evidence="3">Amino-acid biosynthesis; L-histidine biosynthesis; L-histidine from 5-phospho-alpha-D-ribose 1-diphosphate: step 3/9.</text>
</comment>
<evidence type="ECO:0000256" key="11">
    <source>
        <dbReference type="ARBA" id="ARBA00022605"/>
    </source>
</evidence>
<dbReference type="InterPro" id="IPR002496">
    <property type="entry name" value="PRib_AMP_CycHydrolase_dom"/>
</dbReference>
<dbReference type="GO" id="GO:0004636">
    <property type="term" value="F:phosphoribosyl-ATP diphosphatase activity"/>
    <property type="evidence" value="ECO:0007669"/>
    <property type="project" value="UniProtKB-EC"/>
</dbReference>
<dbReference type="Gene3D" id="3.20.20.70">
    <property type="entry name" value="Aldolase class I"/>
    <property type="match status" value="1"/>
</dbReference>
<dbReference type="NCBIfam" id="NF000768">
    <property type="entry name" value="PRK00051.1"/>
    <property type="match status" value="1"/>
</dbReference>
<feature type="domain" description="Phosphoribosyl-AMP cyclohydrolase" evidence="18">
    <location>
        <begin position="245"/>
        <end position="317"/>
    </location>
</feature>
<keyword evidence="13 19" id="KW-0378">Hydrolase</keyword>
<dbReference type="EC" id="3.6.1.31" evidence="8"/>
<evidence type="ECO:0000256" key="12">
    <source>
        <dbReference type="ARBA" id="ARBA00022741"/>
    </source>
</evidence>
<dbReference type="NCBIfam" id="TIGR03188">
    <property type="entry name" value="histidine_hisI"/>
    <property type="match status" value="1"/>
</dbReference>
<dbReference type="Gene3D" id="1.10.287.1080">
    <property type="entry name" value="MazG-like"/>
    <property type="match status" value="1"/>
</dbReference>
<evidence type="ECO:0000256" key="14">
    <source>
        <dbReference type="ARBA" id="ARBA00022840"/>
    </source>
</evidence>
<proteinExistence type="inferred from homology"/>
<evidence type="ECO:0000256" key="7">
    <source>
        <dbReference type="ARBA" id="ARBA00009667"/>
    </source>
</evidence>
<comment type="pathway">
    <text evidence="4">Amino-acid biosynthesis; L-histidine biosynthesis; L-histidine from 5-phospho-alpha-D-ribose 1-diphosphate: step 2/9.</text>
</comment>
<dbReference type="GO" id="GO:0016853">
    <property type="term" value="F:isomerase activity"/>
    <property type="evidence" value="ECO:0007669"/>
    <property type="project" value="UniProtKB-KW"/>
</dbReference>
<dbReference type="RefSeq" id="WP_133592372.1">
    <property type="nucleotide sequence ID" value="NZ_CP037953.1"/>
</dbReference>
<dbReference type="PANTHER" id="PTHR42945:SF1">
    <property type="entry name" value="HISTIDINE BIOSYNTHESIS BIFUNCTIONAL PROTEIN HIS7"/>
    <property type="match status" value="1"/>
</dbReference>
<dbReference type="NCBIfam" id="NF002747">
    <property type="entry name" value="PRK02759.1"/>
    <property type="match status" value="1"/>
</dbReference>
<evidence type="ECO:0000256" key="9">
    <source>
        <dbReference type="ARBA" id="ARBA00012721"/>
    </source>
</evidence>
<evidence type="ECO:0000256" key="13">
    <source>
        <dbReference type="ARBA" id="ARBA00022801"/>
    </source>
</evidence>
<dbReference type="InterPro" id="IPR038019">
    <property type="entry name" value="PRib_AMP_CycHydrolase_sf"/>
</dbReference>
<dbReference type="InterPro" id="IPR021130">
    <property type="entry name" value="PRib-ATP_PPHydrolase-like"/>
</dbReference>
<evidence type="ECO:0000256" key="15">
    <source>
        <dbReference type="ARBA" id="ARBA00023102"/>
    </source>
</evidence>
<dbReference type="SUPFAM" id="SSF51366">
    <property type="entry name" value="Ribulose-phoshate binding barrel"/>
    <property type="match status" value="1"/>
</dbReference>
<dbReference type="FunFam" id="3.10.20.810:FF:000001">
    <property type="entry name" value="Histidine biosynthesis bifunctional protein HisIE"/>
    <property type="match status" value="1"/>
</dbReference>
<dbReference type="SUPFAM" id="SSF101386">
    <property type="entry name" value="all-alpha NTP pyrophosphatases"/>
    <property type="match status" value="1"/>
</dbReference>
<evidence type="ECO:0000256" key="2">
    <source>
        <dbReference type="ARBA" id="ARBA00001460"/>
    </source>
</evidence>
<keyword evidence="12" id="KW-0547">Nucleotide-binding</keyword>
<comment type="catalytic activity">
    <reaction evidence="1">
        <text>1-(5-phospho-beta-D-ribosyl)-5'-AMP + H2O = 1-(5-phospho-beta-D-ribosyl)-5-[(5-phospho-beta-D-ribosylamino)methylideneamino]imidazole-4-carboxamide</text>
        <dbReference type="Rhea" id="RHEA:20049"/>
        <dbReference type="ChEBI" id="CHEBI:15377"/>
        <dbReference type="ChEBI" id="CHEBI:58435"/>
        <dbReference type="ChEBI" id="CHEBI:59457"/>
        <dbReference type="EC" id="3.5.4.19"/>
    </reaction>
</comment>
<keyword evidence="14" id="KW-0067">ATP-binding</keyword>
<dbReference type="Proteomes" id="UP000295375">
    <property type="component" value="Unassembled WGS sequence"/>
</dbReference>
<dbReference type="CDD" id="cd11546">
    <property type="entry name" value="NTP-PPase_His4"/>
    <property type="match status" value="1"/>
</dbReference>
<comment type="similarity">
    <text evidence="7 17">Belongs to the HisA/HisF family.</text>
</comment>
<organism evidence="19 20">
    <name type="scientific">Permianibacter aggregans</name>
    <dbReference type="NCBI Taxonomy" id="1510150"/>
    <lineage>
        <taxon>Bacteria</taxon>
        <taxon>Pseudomonadati</taxon>
        <taxon>Pseudomonadota</taxon>
        <taxon>Gammaproteobacteria</taxon>
        <taxon>Pseudomonadales</taxon>
        <taxon>Pseudomonadaceae</taxon>
        <taxon>Permianibacter</taxon>
    </lineage>
</organism>
<evidence type="ECO:0000256" key="3">
    <source>
        <dbReference type="ARBA" id="ARBA00005169"/>
    </source>
</evidence>
<keyword evidence="20" id="KW-1185">Reference proteome</keyword>
<comment type="similarity">
    <text evidence="5">In the C-terminal section; belongs to the PRA-PH family.</text>
</comment>
<evidence type="ECO:0000256" key="10">
    <source>
        <dbReference type="ARBA" id="ARBA00017720"/>
    </source>
</evidence>
<dbReference type="SUPFAM" id="SSF141734">
    <property type="entry name" value="HisI-like"/>
    <property type="match status" value="1"/>
</dbReference>
<gene>
    <name evidence="19" type="ORF">EV696_11737</name>
</gene>
<accession>A0A4R6UR95</accession>
<evidence type="ECO:0000256" key="5">
    <source>
        <dbReference type="ARBA" id="ARBA00007731"/>
    </source>
</evidence>
<dbReference type="Pfam" id="PF00977">
    <property type="entry name" value="His_biosynth"/>
    <property type="match status" value="1"/>
</dbReference>
<dbReference type="OrthoDB" id="9795769at2"/>
<evidence type="ECO:0000259" key="18">
    <source>
        <dbReference type="Pfam" id="PF01502"/>
    </source>
</evidence>
<protein>
    <recommendedName>
        <fullName evidence="10">Histidine biosynthesis bifunctional protein HisIE</fullName>
        <ecNumber evidence="9">3.5.4.19</ecNumber>
        <ecNumber evidence="8">3.6.1.31</ecNumber>
    </recommendedName>
</protein>
<keyword evidence="16" id="KW-0511">Multifunctional enzyme</keyword>
<sequence>MLIPSIDLYNGQAVQWRQGKEKVLARDDVEQLLEQFSLYGEVALIDLNAALGEGDNRALIKSLLKRRPCRVGGGIRNLETAIEYLKSGASKIILGTAAREDWVSKLPKDALIFAIDAKGDELVTRGWTAGSGEQVLDLIPEMAKRCSEFLYTQVQKEGMLQGLDEPRVRAVVEASPIPITIAGGITTLDDIRLLRSLGANGQIGMAIYTGRFTLEDALIAGIDFAKQDGLIPTIVQDALSNEVLMLAYSNEESLRAALSERAGIYFSRSRNQLWRKGETSGHVQRLQKVDVDCDGDTLIFRVEQSDVACHLNRWSCFPSQRQRFTLSSLDKVLEQRQTHAPAGSYTKTLFDVEALRVAKLREETEELIEATEPEHVRWEAADLLYFALVNARAKGVSLAEIENELRARQK</sequence>
<evidence type="ECO:0000256" key="4">
    <source>
        <dbReference type="ARBA" id="ARBA00005204"/>
    </source>
</evidence>
<evidence type="ECO:0000313" key="20">
    <source>
        <dbReference type="Proteomes" id="UP000295375"/>
    </source>
</evidence>
<reference evidence="19 20" key="1">
    <citation type="submission" date="2019-03" db="EMBL/GenBank/DDBJ databases">
        <title>Genomic Encyclopedia of Type Strains, Phase IV (KMG-IV): sequencing the most valuable type-strain genomes for metagenomic binning, comparative biology and taxonomic classification.</title>
        <authorList>
            <person name="Goeker M."/>
        </authorList>
    </citation>
    <scope>NUCLEOTIDE SEQUENCE [LARGE SCALE GENOMIC DNA]</scope>
    <source>
        <strain evidence="19 20">DSM 103792</strain>
    </source>
</reference>
<evidence type="ECO:0000313" key="19">
    <source>
        <dbReference type="EMBL" id="TDQ45804.1"/>
    </source>
</evidence>
<dbReference type="EC" id="3.5.4.19" evidence="9"/>
<comment type="caution">
    <text evidence="19">The sequence shown here is derived from an EMBL/GenBank/DDBJ whole genome shotgun (WGS) entry which is preliminary data.</text>
</comment>
<comment type="similarity">
    <text evidence="6">In the N-terminal section; belongs to the PRA-CH family.</text>
</comment>
<dbReference type="Pfam" id="PF01503">
    <property type="entry name" value="PRA-PH"/>
    <property type="match status" value="1"/>
</dbReference>
<dbReference type="InterPro" id="IPR013785">
    <property type="entry name" value="Aldolase_TIM"/>
</dbReference>
<dbReference type="GO" id="GO:0005524">
    <property type="term" value="F:ATP binding"/>
    <property type="evidence" value="ECO:0007669"/>
    <property type="project" value="UniProtKB-KW"/>
</dbReference>
<dbReference type="AlphaFoldDB" id="A0A4R6UR95"/>
<evidence type="ECO:0000256" key="8">
    <source>
        <dbReference type="ARBA" id="ARBA00012414"/>
    </source>
</evidence>
<keyword evidence="19" id="KW-0413">Isomerase</keyword>
<evidence type="ECO:0000256" key="1">
    <source>
        <dbReference type="ARBA" id="ARBA00000024"/>
    </source>
</evidence>
<evidence type="ECO:0000256" key="6">
    <source>
        <dbReference type="ARBA" id="ARBA00008299"/>
    </source>
</evidence>
<keyword evidence="15 17" id="KW-0368">Histidine biosynthesis</keyword>
<dbReference type="UniPathway" id="UPA00031">
    <property type="reaction ID" value="UER00007"/>
</dbReference>
<dbReference type="Pfam" id="PF01502">
    <property type="entry name" value="PRA-CH"/>
    <property type="match status" value="1"/>
</dbReference>
<dbReference type="Gene3D" id="3.10.20.810">
    <property type="entry name" value="Phosphoribosyl-AMP cyclohydrolase"/>
    <property type="match status" value="1"/>
</dbReference>
<keyword evidence="11 17" id="KW-0028">Amino-acid biosynthesis</keyword>
<dbReference type="PANTHER" id="PTHR42945">
    <property type="entry name" value="HISTIDINE BIOSYNTHESIS BIFUNCTIONAL PROTEIN"/>
    <property type="match status" value="1"/>
</dbReference>
<evidence type="ECO:0000256" key="17">
    <source>
        <dbReference type="RuleBase" id="RU003657"/>
    </source>
</evidence>
<dbReference type="EMBL" id="SNYM01000017">
    <property type="protein sequence ID" value="TDQ45804.1"/>
    <property type="molecule type" value="Genomic_DNA"/>
</dbReference>
<evidence type="ECO:0000256" key="16">
    <source>
        <dbReference type="ARBA" id="ARBA00023268"/>
    </source>
</evidence>
<comment type="catalytic activity">
    <reaction evidence="2">
        <text>1-(5-phospho-beta-D-ribosyl)-ATP + H2O = 1-(5-phospho-beta-D-ribosyl)-5'-AMP + diphosphate + H(+)</text>
        <dbReference type="Rhea" id="RHEA:22828"/>
        <dbReference type="ChEBI" id="CHEBI:15377"/>
        <dbReference type="ChEBI" id="CHEBI:15378"/>
        <dbReference type="ChEBI" id="CHEBI:33019"/>
        <dbReference type="ChEBI" id="CHEBI:59457"/>
        <dbReference type="ChEBI" id="CHEBI:73183"/>
        <dbReference type="EC" id="3.6.1.31"/>
    </reaction>
</comment>